<name>A0A7R9FSZ1_9CRUS</name>
<gene>
    <name evidence="2" type="ORF">DSTB1V02_LOCUS13177</name>
</gene>
<evidence type="ECO:0000256" key="1">
    <source>
        <dbReference type="SAM" id="MobiDB-lite"/>
    </source>
</evidence>
<keyword evidence="3" id="KW-1185">Reference proteome</keyword>
<dbReference type="AlphaFoldDB" id="A0A7R9FSZ1"/>
<dbReference type="Proteomes" id="UP000677054">
    <property type="component" value="Unassembled WGS sequence"/>
</dbReference>
<evidence type="ECO:0000313" key="2">
    <source>
        <dbReference type="EMBL" id="CAD7253427.1"/>
    </source>
</evidence>
<feature type="compositionally biased region" description="Polar residues" evidence="1">
    <location>
        <begin position="150"/>
        <end position="160"/>
    </location>
</feature>
<feature type="compositionally biased region" description="Basic and acidic residues" evidence="1">
    <location>
        <begin position="99"/>
        <end position="129"/>
    </location>
</feature>
<reference evidence="2" key="1">
    <citation type="submission" date="2020-11" db="EMBL/GenBank/DDBJ databases">
        <authorList>
            <person name="Tran Van P."/>
        </authorList>
    </citation>
    <scope>NUCLEOTIDE SEQUENCE</scope>
</reference>
<dbReference type="OrthoDB" id="639767at2759"/>
<dbReference type="EMBL" id="CAJPEV010005823">
    <property type="protein sequence ID" value="CAG0903568.1"/>
    <property type="molecule type" value="Genomic_DNA"/>
</dbReference>
<sequence>MLANIVNSSGPNSPRLINASFAAIFDNNDISKEFARKFSQLRFNIPDSPAVRRRLRGLLVGGPQHSLDSRMDLVTTLREVNRNGTHEHQDDDDDTFSSDEGKLERMEPPTRYRSQSMDEREGETWEKHLGSLHCSSQPNPIEEQLEQEASDSNGARSQQQ</sequence>
<feature type="region of interest" description="Disordered" evidence="1">
    <location>
        <begin position="79"/>
        <end position="160"/>
    </location>
</feature>
<dbReference type="EMBL" id="LR905340">
    <property type="protein sequence ID" value="CAD7253427.1"/>
    <property type="molecule type" value="Genomic_DNA"/>
</dbReference>
<proteinExistence type="predicted"/>
<protein>
    <submittedName>
        <fullName evidence="2">Uncharacterized protein</fullName>
    </submittedName>
</protein>
<accession>A0A7R9FSZ1</accession>
<evidence type="ECO:0000313" key="3">
    <source>
        <dbReference type="Proteomes" id="UP000677054"/>
    </source>
</evidence>
<feature type="compositionally biased region" description="Basic and acidic residues" evidence="1">
    <location>
        <begin position="79"/>
        <end position="89"/>
    </location>
</feature>
<organism evidence="2">
    <name type="scientific">Darwinula stevensoni</name>
    <dbReference type="NCBI Taxonomy" id="69355"/>
    <lineage>
        <taxon>Eukaryota</taxon>
        <taxon>Metazoa</taxon>
        <taxon>Ecdysozoa</taxon>
        <taxon>Arthropoda</taxon>
        <taxon>Crustacea</taxon>
        <taxon>Oligostraca</taxon>
        <taxon>Ostracoda</taxon>
        <taxon>Podocopa</taxon>
        <taxon>Podocopida</taxon>
        <taxon>Darwinulocopina</taxon>
        <taxon>Darwinuloidea</taxon>
        <taxon>Darwinulidae</taxon>
        <taxon>Darwinula</taxon>
    </lineage>
</organism>